<dbReference type="EMBL" id="SRLO01011899">
    <property type="protein sequence ID" value="TNN25684.1"/>
    <property type="molecule type" value="Genomic_DNA"/>
</dbReference>
<dbReference type="AlphaFoldDB" id="A0A4Z2EAV9"/>
<evidence type="ECO:0000313" key="1">
    <source>
        <dbReference type="EMBL" id="TNN25684.1"/>
    </source>
</evidence>
<reference evidence="1 2" key="1">
    <citation type="submission" date="2019-03" db="EMBL/GenBank/DDBJ databases">
        <title>First draft genome of Liparis tanakae, snailfish: a comprehensive survey of snailfish specific genes.</title>
        <authorList>
            <person name="Kim W."/>
            <person name="Song I."/>
            <person name="Jeong J.-H."/>
            <person name="Kim D."/>
            <person name="Kim S."/>
            <person name="Ryu S."/>
            <person name="Song J.Y."/>
            <person name="Lee S.K."/>
        </authorList>
    </citation>
    <scope>NUCLEOTIDE SEQUENCE [LARGE SCALE GENOMIC DNA]</scope>
    <source>
        <tissue evidence="1">Muscle</tissue>
    </source>
</reference>
<protein>
    <submittedName>
        <fullName evidence="1">Uncharacterized protein</fullName>
    </submittedName>
</protein>
<name>A0A4Z2EAV9_9TELE</name>
<dbReference type="Proteomes" id="UP000314294">
    <property type="component" value="Unassembled WGS sequence"/>
</dbReference>
<evidence type="ECO:0000313" key="2">
    <source>
        <dbReference type="Proteomes" id="UP000314294"/>
    </source>
</evidence>
<sequence length="125" mass="13462">MMMMTTSSLKVVLSDQCAGLSGSGAFRSRPRITKASSAIVKKPLGLVLQARDTGELAYLESVVYWSPLSGWRQANAPEAVRRGGGSRHPLQECTESRSHGSRCVAFDEAAACGNVRRVGKFRTGF</sequence>
<keyword evidence="2" id="KW-1185">Reference proteome</keyword>
<gene>
    <name evidence="1" type="ORF">EYF80_064185</name>
</gene>
<accession>A0A4Z2EAV9</accession>
<organism evidence="1 2">
    <name type="scientific">Liparis tanakae</name>
    <name type="common">Tanaka's snailfish</name>
    <dbReference type="NCBI Taxonomy" id="230148"/>
    <lineage>
        <taxon>Eukaryota</taxon>
        <taxon>Metazoa</taxon>
        <taxon>Chordata</taxon>
        <taxon>Craniata</taxon>
        <taxon>Vertebrata</taxon>
        <taxon>Euteleostomi</taxon>
        <taxon>Actinopterygii</taxon>
        <taxon>Neopterygii</taxon>
        <taxon>Teleostei</taxon>
        <taxon>Neoteleostei</taxon>
        <taxon>Acanthomorphata</taxon>
        <taxon>Eupercaria</taxon>
        <taxon>Perciformes</taxon>
        <taxon>Cottioidei</taxon>
        <taxon>Cottales</taxon>
        <taxon>Liparidae</taxon>
        <taxon>Liparis</taxon>
    </lineage>
</organism>
<proteinExistence type="predicted"/>
<comment type="caution">
    <text evidence="1">The sequence shown here is derived from an EMBL/GenBank/DDBJ whole genome shotgun (WGS) entry which is preliminary data.</text>
</comment>